<accession>A0A3S5AI25</accession>
<dbReference type="InterPro" id="IPR002300">
    <property type="entry name" value="aa-tRNA-synth_Ia"/>
</dbReference>
<dbReference type="GO" id="GO:0005829">
    <property type="term" value="C:cytosol"/>
    <property type="evidence" value="ECO:0007669"/>
    <property type="project" value="TreeGrafter"/>
</dbReference>
<evidence type="ECO:0000256" key="3">
    <source>
        <dbReference type="ARBA" id="ARBA00022598"/>
    </source>
</evidence>
<dbReference type="OrthoDB" id="629407at2759"/>
<dbReference type="EMBL" id="CAAALY010048168">
    <property type="protein sequence ID" value="VEL20822.1"/>
    <property type="molecule type" value="Genomic_DNA"/>
</dbReference>
<keyword evidence="11" id="KW-1185">Reference proteome</keyword>
<dbReference type="GO" id="GO:0005524">
    <property type="term" value="F:ATP binding"/>
    <property type="evidence" value="ECO:0007669"/>
    <property type="project" value="UniProtKB-KW"/>
</dbReference>
<feature type="domain" description="Aminoacyl-tRNA synthetase class Ia" evidence="9">
    <location>
        <begin position="1"/>
        <end position="48"/>
    </location>
</feature>
<evidence type="ECO:0000256" key="1">
    <source>
        <dbReference type="ARBA" id="ARBA00005594"/>
    </source>
</evidence>
<dbReference type="AlphaFoldDB" id="A0A3S5AI25"/>
<keyword evidence="5" id="KW-0067">ATP-binding</keyword>
<evidence type="ECO:0000256" key="8">
    <source>
        <dbReference type="ARBA" id="ARBA00029936"/>
    </source>
</evidence>
<dbReference type="GO" id="GO:0006438">
    <property type="term" value="P:valyl-tRNA aminoacylation"/>
    <property type="evidence" value="ECO:0007669"/>
    <property type="project" value="InterPro"/>
</dbReference>
<proteinExistence type="inferred from homology"/>
<dbReference type="EC" id="6.1.1.9" evidence="2"/>
<dbReference type="InterPro" id="IPR014729">
    <property type="entry name" value="Rossmann-like_a/b/a_fold"/>
</dbReference>
<sequence length="78" mass="8784">MDEGLSAAVTEAFIRLYDSGLIYRSTRLVNWSCCLRSAISDIEVEKRQLTGRTLIPVPGYKEPVVFGLLTCFAYPLIR</sequence>
<evidence type="ECO:0000256" key="7">
    <source>
        <dbReference type="ARBA" id="ARBA00023146"/>
    </source>
</evidence>
<protein>
    <recommendedName>
        <fullName evidence="2">valine--tRNA ligase</fullName>
        <ecNumber evidence="2">6.1.1.9</ecNumber>
    </recommendedName>
    <alternativeName>
        <fullName evidence="8">Valyl-tRNA synthetase</fullName>
    </alternativeName>
</protein>
<evidence type="ECO:0000256" key="6">
    <source>
        <dbReference type="ARBA" id="ARBA00022917"/>
    </source>
</evidence>
<dbReference type="SUPFAM" id="SSF52374">
    <property type="entry name" value="Nucleotidylyl transferase"/>
    <property type="match status" value="1"/>
</dbReference>
<dbReference type="Proteomes" id="UP000784294">
    <property type="component" value="Unassembled WGS sequence"/>
</dbReference>
<dbReference type="Gene3D" id="3.40.50.620">
    <property type="entry name" value="HUPs"/>
    <property type="match status" value="1"/>
</dbReference>
<keyword evidence="3" id="KW-0436">Ligase</keyword>
<keyword evidence="7" id="KW-0030">Aminoacyl-tRNA synthetase</keyword>
<evidence type="ECO:0000313" key="11">
    <source>
        <dbReference type="Proteomes" id="UP000784294"/>
    </source>
</evidence>
<evidence type="ECO:0000313" key="10">
    <source>
        <dbReference type="EMBL" id="VEL20822.1"/>
    </source>
</evidence>
<comment type="similarity">
    <text evidence="1">Belongs to the class-I aminoacyl-tRNA synthetase family.</text>
</comment>
<dbReference type="PANTHER" id="PTHR11946:SF109">
    <property type="entry name" value="VALINE--TRNA LIGASE"/>
    <property type="match status" value="1"/>
</dbReference>
<dbReference type="Pfam" id="PF00133">
    <property type="entry name" value="tRNA-synt_1"/>
    <property type="match status" value="1"/>
</dbReference>
<dbReference type="PANTHER" id="PTHR11946">
    <property type="entry name" value="VALYL-TRNA SYNTHETASES"/>
    <property type="match status" value="1"/>
</dbReference>
<evidence type="ECO:0000259" key="9">
    <source>
        <dbReference type="Pfam" id="PF00133"/>
    </source>
</evidence>
<evidence type="ECO:0000256" key="4">
    <source>
        <dbReference type="ARBA" id="ARBA00022741"/>
    </source>
</evidence>
<keyword evidence="4" id="KW-0547">Nucleotide-binding</keyword>
<evidence type="ECO:0000256" key="2">
    <source>
        <dbReference type="ARBA" id="ARBA00013169"/>
    </source>
</evidence>
<comment type="caution">
    <text evidence="10">The sequence shown here is derived from an EMBL/GenBank/DDBJ whole genome shotgun (WGS) entry which is preliminary data.</text>
</comment>
<keyword evidence="6" id="KW-0648">Protein biosynthesis</keyword>
<dbReference type="GO" id="GO:0004832">
    <property type="term" value="F:valine-tRNA ligase activity"/>
    <property type="evidence" value="ECO:0007669"/>
    <property type="project" value="UniProtKB-EC"/>
</dbReference>
<name>A0A3S5AI25_9PLAT</name>
<organism evidence="10 11">
    <name type="scientific">Protopolystoma xenopodis</name>
    <dbReference type="NCBI Taxonomy" id="117903"/>
    <lineage>
        <taxon>Eukaryota</taxon>
        <taxon>Metazoa</taxon>
        <taxon>Spiralia</taxon>
        <taxon>Lophotrochozoa</taxon>
        <taxon>Platyhelminthes</taxon>
        <taxon>Monogenea</taxon>
        <taxon>Polyopisthocotylea</taxon>
        <taxon>Polystomatidea</taxon>
        <taxon>Polystomatidae</taxon>
        <taxon>Protopolystoma</taxon>
    </lineage>
</organism>
<dbReference type="InterPro" id="IPR002303">
    <property type="entry name" value="Valyl-tRNA_ligase"/>
</dbReference>
<gene>
    <name evidence="10" type="ORF">PXEA_LOCUS14262</name>
</gene>
<evidence type="ECO:0000256" key="5">
    <source>
        <dbReference type="ARBA" id="ARBA00022840"/>
    </source>
</evidence>
<reference evidence="10" key="1">
    <citation type="submission" date="2018-11" db="EMBL/GenBank/DDBJ databases">
        <authorList>
            <consortium name="Pathogen Informatics"/>
        </authorList>
    </citation>
    <scope>NUCLEOTIDE SEQUENCE</scope>
</reference>